<proteinExistence type="predicted"/>
<dbReference type="AlphaFoldDB" id="A0A3S4DQL1"/>
<dbReference type="Proteomes" id="UP000268844">
    <property type="component" value="Unassembled WGS sequence"/>
</dbReference>
<reference evidence="3 4" key="1">
    <citation type="submission" date="2018-12" db="EMBL/GenBank/DDBJ databases">
        <authorList>
            <person name="Criscuolo A."/>
        </authorList>
    </citation>
    <scope>NUCLEOTIDE SEQUENCE [LARGE SCALE GENOMIC DNA]</scope>
    <source>
        <strain evidence="3">ACIP1116281</strain>
    </source>
</reference>
<keyword evidence="2" id="KW-0812">Transmembrane</keyword>
<organism evidence="3 4">
    <name type="scientific">Devosia equisanguinis</name>
    <dbReference type="NCBI Taxonomy" id="2490941"/>
    <lineage>
        <taxon>Bacteria</taxon>
        <taxon>Pseudomonadati</taxon>
        <taxon>Pseudomonadota</taxon>
        <taxon>Alphaproteobacteria</taxon>
        <taxon>Hyphomicrobiales</taxon>
        <taxon>Devosiaceae</taxon>
        <taxon>Devosia</taxon>
    </lineage>
</organism>
<evidence type="ECO:0008006" key="5">
    <source>
        <dbReference type="Google" id="ProtNLM"/>
    </source>
</evidence>
<evidence type="ECO:0000313" key="3">
    <source>
        <dbReference type="EMBL" id="VDS04951.1"/>
    </source>
</evidence>
<accession>A0A3S4DQL1</accession>
<dbReference type="EMBL" id="UZWD01000025">
    <property type="protein sequence ID" value="VDS04951.1"/>
    <property type="molecule type" value="Genomic_DNA"/>
</dbReference>
<keyword evidence="2" id="KW-1133">Transmembrane helix</keyword>
<evidence type="ECO:0000256" key="2">
    <source>
        <dbReference type="SAM" id="Phobius"/>
    </source>
</evidence>
<gene>
    <name evidence="3" type="ORF">DEVEQU_02092</name>
</gene>
<feature type="compositionally biased region" description="Polar residues" evidence="1">
    <location>
        <begin position="75"/>
        <end position="85"/>
    </location>
</feature>
<protein>
    <recommendedName>
        <fullName evidence="5">Phage shock protein PspC N-terminal domain-containing protein</fullName>
    </recommendedName>
</protein>
<evidence type="ECO:0000313" key="4">
    <source>
        <dbReference type="Proteomes" id="UP000268844"/>
    </source>
</evidence>
<keyword evidence="2" id="KW-0472">Membrane</keyword>
<feature type="transmembrane region" description="Helical" evidence="2">
    <location>
        <begin position="22"/>
        <end position="43"/>
    </location>
</feature>
<name>A0A3S4DQL1_9HYPH</name>
<evidence type="ECO:0000256" key="1">
    <source>
        <dbReference type="SAM" id="MobiDB-lite"/>
    </source>
</evidence>
<keyword evidence="4" id="KW-1185">Reference proteome</keyword>
<sequence length="85" mass="8792">MGVTLLCAAACGIIMPTLFRLLIIVLFLAGLGYAGMFALVSFVQPTPKEVSQRIPTRDLLGEPEGGPRPGLPVPNVSSTPATGGQ</sequence>
<feature type="region of interest" description="Disordered" evidence="1">
    <location>
        <begin position="49"/>
        <end position="85"/>
    </location>
</feature>